<dbReference type="WBParaSite" id="NBR_0001173501-mRNA-1">
    <property type="protein sequence ID" value="NBR_0001173501-mRNA-1"/>
    <property type="gene ID" value="NBR_0001173501"/>
</dbReference>
<sequence>MATAEAIHTDETVRQLRTAKLGHKSLLHVAATDNLDDLVKAYLTGEDFLITDDKGNNILHVAAQRNCPSVEVANLQHDKRTMARGIAAFTV</sequence>
<evidence type="ECO:0000313" key="1">
    <source>
        <dbReference type="EMBL" id="VDL75325.1"/>
    </source>
</evidence>
<proteinExistence type="predicted"/>
<name>A0A0N4Y6L7_NIPBR</name>
<dbReference type="InterPro" id="IPR036770">
    <property type="entry name" value="Ankyrin_rpt-contain_sf"/>
</dbReference>
<dbReference type="EMBL" id="UYSL01020590">
    <property type="protein sequence ID" value="VDL75325.1"/>
    <property type="molecule type" value="Genomic_DNA"/>
</dbReference>
<organism evidence="3">
    <name type="scientific">Nippostrongylus brasiliensis</name>
    <name type="common">Rat hookworm</name>
    <dbReference type="NCBI Taxonomy" id="27835"/>
    <lineage>
        <taxon>Eukaryota</taxon>
        <taxon>Metazoa</taxon>
        <taxon>Ecdysozoa</taxon>
        <taxon>Nematoda</taxon>
        <taxon>Chromadorea</taxon>
        <taxon>Rhabditida</taxon>
        <taxon>Rhabditina</taxon>
        <taxon>Rhabditomorpha</taxon>
        <taxon>Strongyloidea</taxon>
        <taxon>Heligmosomidae</taxon>
        <taxon>Nippostrongylus</taxon>
    </lineage>
</organism>
<evidence type="ECO:0000313" key="3">
    <source>
        <dbReference type="WBParaSite" id="NBR_0001173501-mRNA-1"/>
    </source>
</evidence>
<protein>
    <submittedName>
        <fullName evidence="3">ANK_REP_REGION domain-containing protein</fullName>
    </submittedName>
</protein>
<dbReference type="SUPFAM" id="SSF48403">
    <property type="entry name" value="Ankyrin repeat"/>
    <property type="match status" value="1"/>
</dbReference>
<dbReference type="Gene3D" id="1.25.40.20">
    <property type="entry name" value="Ankyrin repeat-containing domain"/>
    <property type="match status" value="1"/>
</dbReference>
<accession>A0A0N4Y6L7</accession>
<dbReference type="Proteomes" id="UP000271162">
    <property type="component" value="Unassembled WGS sequence"/>
</dbReference>
<reference evidence="3" key="1">
    <citation type="submission" date="2017-02" db="UniProtKB">
        <authorList>
            <consortium name="WormBaseParasite"/>
        </authorList>
    </citation>
    <scope>IDENTIFICATION</scope>
</reference>
<dbReference type="AlphaFoldDB" id="A0A0N4Y6L7"/>
<reference evidence="1 2" key="2">
    <citation type="submission" date="2018-11" db="EMBL/GenBank/DDBJ databases">
        <authorList>
            <consortium name="Pathogen Informatics"/>
        </authorList>
    </citation>
    <scope>NUCLEOTIDE SEQUENCE [LARGE SCALE GENOMIC DNA]</scope>
</reference>
<keyword evidence="2" id="KW-1185">Reference proteome</keyword>
<gene>
    <name evidence="1" type="ORF">NBR_LOCUS11736</name>
</gene>
<evidence type="ECO:0000313" key="2">
    <source>
        <dbReference type="Proteomes" id="UP000271162"/>
    </source>
</evidence>